<dbReference type="InterPro" id="IPR036250">
    <property type="entry name" value="AcylCo_DH-like_C"/>
</dbReference>
<dbReference type="PANTHER" id="PTHR43292">
    <property type="entry name" value="ACYL-COA DEHYDROGENASE"/>
    <property type="match status" value="1"/>
</dbReference>
<protein>
    <submittedName>
        <fullName evidence="9">Acyl-CoA dehydrogenase</fullName>
        <ecNumber evidence="9">1.3.8.-</ecNumber>
    </submittedName>
</protein>
<dbReference type="RefSeq" id="WP_271414451.1">
    <property type="nucleotide sequence ID" value="NZ_BAAATN010000012.1"/>
</dbReference>
<evidence type="ECO:0000313" key="9">
    <source>
        <dbReference type="EMBL" id="MFC5019517.1"/>
    </source>
</evidence>
<evidence type="ECO:0000259" key="7">
    <source>
        <dbReference type="Pfam" id="PF02770"/>
    </source>
</evidence>
<feature type="domain" description="Acyl-CoA dehydrogenase/oxidase C-terminal" evidence="6">
    <location>
        <begin position="575"/>
        <end position="722"/>
    </location>
</feature>
<dbReference type="InterPro" id="IPR046373">
    <property type="entry name" value="Acyl-CoA_Oxase/DH_mid-dom_sf"/>
</dbReference>
<keyword evidence="5 9" id="KW-0560">Oxidoreductase</keyword>
<evidence type="ECO:0000313" key="10">
    <source>
        <dbReference type="Proteomes" id="UP001595855"/>
    </source>
</evidence>
<feature type="domain" description="Acyl-CoA dehydrogenase/oxidase C-terminal" evidence="6">
    <location>
        <begin position="217"/>
        <end position="351"/>
    </location>
</feature>
<dbReference type="SUPFAM" id="SSF47203">
    <property type="entry name" value="Acyl-CoA dehydrogenase C-terminal domain-like"/>
    <property type="match status" value="2"/>
</dbReference>
<evidence type="ECO:0000259" key="6">
    <source>
        <dbReference type="Pfam" id="PF00441"/>
    </source>
</evidence>
<dbReference type="PANTHER" id="PTHR43292:SF4">
    <property type="entry name" value="ACYL-COA DEHYDROGENASE FADE34"/>
    <property type="match status" value="1"/>
</dbReference>
<dbReference type="Gene3D" id="2.40.110.10">
    <property type="entry name" value="Butyryl-CoA Dehydrogenase, subunit A, domain 2"/>
    <property type="match status" value="1"/>
</dbReference>
<feature type="domain" description="Acyl-CoA dehydrogenase/oxidase N-terminal" evidence="8">
    <location>
        <begin position="372"/>
        <end position="465"/>
    </location>
</feature>
<dbReference type="Pfam" id="PF02770">
    <property type="entry name" value="Acyl-CoA_dh_M"/>
    <property type="match status" value="1"/>
</dbReference>
<evidence type="ECO:0000259" key="8">
    <source>
        <dbReference type="Pfam" id="PF02771"/>
    </source>
</evidence>
<keyword evidence="4" id="KW-0274">FAD</keyword>
<evidence type="ECO:0000256" key="2">
    <source>
        <dbReference type="ARBA" id="ARBA00009347"/>
    </source>
</evidence>
<dbReference type="Gene3D" id="1.10.540.10">
    <property type="entry name" value="Acyl-CoA dehydrogenase/oxidase, N-terminal domain"/>
    <property type="match status" value="2"/>
</dbReference>
<comment type="similarity">
    <text evidence="2">Belongs to the acyl-CoA dehydrogenase family.</text>
</comment>
<dbReference type="InterPro" id="IPR009075">
    <property type="entry name" value="AcylCo_DH/oxidase_C"/>
</dbReference>
<comment type="caution">
    <text evidence="9">The sequence shown here is derived from an EMBL/GenBank/DDBJ whole genome shotgun (WGS) entry which is preliminary data.</text>
</comment>
<dbReference type="EMBL" id="JBHSJO010000001">
    <property type="protein sequence ID" value="MFC5019517.1"/>
    <property type="molecule type" value="Genomic_DNA"/>
</dbReference>
<dbReference type="GO" id="GO:0016491">
    <property type="term" value="F:oxidoreductase activity"/>
    <property type="evidence" value="ECO:0007669"/>
    <property type="project" value="UniProtKB-KW"/>
</dbReference>
<dbReference type="EC" id="1.3.8.-" evidence="9"/>
<dbReference type="InterPro" id="IPR013786">
    <property type="entry name" value="AcylCoA_DH/ox_N"/>
</dbReference>
<dbReference type="Pfam" id="PF02771">
    <property type="entry name" value="Acyl-CoA_dh_N"/>
    <property type="match status" value="2"/>
</dbReference>
<dbReference type="InterPro" id="IPR037069">
    <property type="entry name" value="AcylCoA_DH/ox_N_sf"/>
</dbReference>
<dbReference type="Gene3D" id="1.20.140.10">
    <property type="entry name" value="Butyryl-CoA Dehydrogenase, subunit A, domain 3"/>
    <property type="match status" value="2"/>
</dbReference>
<evidence type="ECO:0000256" key="3">
    <source>
        <dbReference type="ARBA" id="ARBA00022630"/>
    </source>
</evidence>
<reference evidence="10" key="1">
    <citation type="journal article" date="2019" name="Int. J. Syst. Evol. Microbiol.">
        <title>The Global Catalogue of Microorganisms (GCM) 10K type strain sequencing project: providing services to taxonomists for standard genome sequencing and annotation.</title>
        <authorList>
            <consortium name="The Broad Institute Genomics Platform"/>
            <consortium name="The Broad Institute Genome Sequencing Center for Infectious Disease"/>
            <person name="Wu L."/>
            <person name="Ma J."/>
        </authorList>
    </citation>
    <scope>NUCLEOTIDE SEQUENCE [LARGE SCALE GENOMIC DNA]</scope>
    <source>
        <strain evidence="10">CGMCC 4.1542</strain>
    </source>
</reference>
<dbReference type="SUPFAM" id="SSF56645">
    <property type="entry name" value="Acyl-CoA dehydrogenase NM domain-like"/>
    <property type="match status" value="2"/>
</dbReference>
<sequence length="734" mass="77741">MTIGLTQEHRDLRDAVRAFANRHITENTLREAADADKEILPGHFNGLAEQGLLGLHLPEDAGGAGYGLVELAVVTEELGRAMAPGPFLPTTLASAVLHAAGHRTHLAALASGTSVGAVALAPGTLALTRAADGTATLTGTSELVVGGHLADVFVLPAADGGRTTWLVLPRAAVDTTDVRSHDLTRRSSRVTARSVPVPAADLLALEPERPRDLAATLFAAEASGIADRCVTTASDYARVREQFGRPIGQFQGVKHRCARMLAQAEQARACAWDAARAGDPGGADPGEAALAAAVAGAVAVEAAFVTAKDCVQVLGGIGFTWEHDAHLALRRAQTLRVALGPTAAWRRRVARLALDGTRRKLGVELPPEAETVREGIRAELREAAALEGRDRSVHLADHGYTAPHLPAPWGKGADPVTQLVIAEELDAADLTPVDMIIGGWVVPTLIAHGDDTQRERFLAPSLRGDIRWCQLFSEPGAGSDLAGLTTRAEKTEGGWRINGQKVWTSMARDAHWGVLLARTDTGVPKHKGISYFLLDMTSPGLDIRPLRQITGESEFNEVFLDDVFVPDDLLVGTPGDGWKLARTTLANERVALSHDAVGSGAETLLEIAACGGPDFDGLDGERLTTLGGHLCDAQTGALLALRTTLRTVSGQQPGAEASIAKLLGVEDQQRVWETCVDWQADAALTGEGERHDAMWMFLNSRCLSIAGGTTEVQLNIIGERLLGLPRDPEPTRKG</sequence>
<evidence type="ECO:0000256" key="4">
    <source>
        <dbReference type="ARBA" id="ARBA00022827"/>
    </source>
</evidence>
<feature type="domain" description="Acyl-CoA oxidase/dehydrogenase middle" evidence="7">
    <location>
        <begin position="469"/>
        <end position="563"/>
    </location>
</feature>
<dbReference type="InterPro" id="IPR009100">
    <property type="entry name" value="AcylCoA_DH/oxidase_NM_dom_sf"/>
</dbReference>
<dbReference type="InterPro" id="IPR006091">
    <property type="entry name" value="Acyl-CoA_Oxase/DH_mid-dom"/>
</dbReference>
<evidence type="ECO:0000256" key="5">
    <source>
        <dbReference type="ARBA" id="ARBA00023002"/>
    </source>
</evidence>
<keyword evidence="10" id="KW-1185">Reference proteome</keyword>
<keyword evidence="3" id="KW-0285">Flavoprotein</keyword>
<dbReference type="InterPro" id="IPR052161">
    <property type="entry name" value="Mycobact_Acyl-CoA_DH"/>
</dbReference>
<proteinExistence type="inferred from homology"/>
<evidence type="ECO:0000256" key="1">
    <source>
        <dbReference type="ARBA" id="ARBA00001974"/>
    </source>
</evidence>
<organism evidence="9 10">
    <name type="scientific">Streptomyces lienomycini</name>
    <dbReference type="NCBI Taxonomy" id="284035"/>
    <lineage>
        <taxon>Bacteria</taxon>
        <taxon>Bacillati</taxon>
        <taxon>Actinomycetota</taxon>
        <taxon>Actinomycetes</taxon>
        <taxon>Kitasatosporales</taxon>
        <taxon>Streptomycetaceae</taxon>
        <taxon>Streptomyces</taxon>
    </lineage>
</organism>
<name>A0ABV9X2M1_9ACTN</name>
<feature type="domain" description="Acyl-CoA dehydrogenase/oxidase N-terminal" evidence="8">
    <location>
        <begin position="6"/>
        <end position="102"/>
    </location>
</feature>
<dbReference type="Proteomes" id="UP001595855">
    <property type="component" value="Unassembled WGS sequence"/>
</dbReference>
<dbReference type="Pfam" id="PF00441">
    <property type="entry name" value="Acyl-CoA_dh_1"/>
    <property type="match status" value="2"/>
</dbReference>
<gene>
    <name evidence="9" type="ORF">ACFPRC_32240</name>
</gene>
<accession>A0ABV9X2M1</accession>
<comment type="cofactor">
    <cofactor evidence="1">
        <name>FAD</name>
        <dbReference type="ChEBI" id="CHEBI:57692"/>
    </cofactor>
</comment>